<keyword evidence="8" id="KW-0808">Transferase</keyword>
<evidence type="ECO:0000256" key="7">
    <source>
        <dbReference type="SAM" id="MobiDB-lite"/>
    </source>
</evidence>
<feature type="compositionally biased region" description="Polar residues" evidence="7">
    <location>
        <begin position="239"/>
        <end position="253"/>
    </location>
</feature>
<dbReference type="OrthoDB" id="10254665at2759"/>
<reference evidence="9" key="2">
    <citation type="submission" date="2020-05" db="UniProtKB">
        <authorList>
            <consortium name="EnsemblMetazoa"/>
        </authorList>
    </citation>
    <scope>IDENTIFICATION</scope>
    <source>
        <strain evidence="9">wikel</strain>
    </source>
</reference>
<feature type="non-terminal residue" evidence="8">
    <location>
        <position position="1"/>
    </location>
</feature>
<dbReference type="EMBL" id="ABJB010043694">
    <property type="status" value="NOT_ANNOTATED_CDS"/>
    <property type="molecule type" value="Genomic_DNA"/>
</dbReference>
<name>B7P5Y5_IXOSC</name>
<dbReference type="EMBL" id="ABJB011010258">
    <property type="status" value="NOT_ANNOTATED_CDS"/>
    <property type="molecule type" value="Genomic_DNA"/>
</dbReference>
<keyword evidence="10" id="KW-1185">Reference proteome</keyword>
<proteinExistence type="evidence at protein level"/>
<dbReference type="PaxDb" id="6945-B7P5Y5"/>
<dbReference type="InterPro" id="IPR017423">
    <property type="entry name" value="TRM6"/>
</dbReference>
<dbReference type="GO" id="GO:0030488">
    <property type="term" value="P:tRNA methylation"/>
    <property type="evidence" value="ECO:0007669"/>
    <property type="project" value="InterPro"/>
</dbReference>
<evidence type="ECO:0000256" key="5">
    <source>
        <dbReference type="ARBA" id="ARBA00023242"/>
    </source>
</evidence>
<protein>
    <recommendedName>
        <fullName evidence="3">tRNA (adenine(58)-N(1))-methyltransferase non-catalytic subunit TRM6</fullName>
    </recommendedName>
    <alternativeName>
        <fullName evidence="6">tRNA(m1A58)-methyltransferase subunit TRM6</fullName>
    </alternativeName>
</protein>
<comment type="subcellular location">
    <subcellularLocation>
        <location evidence="1">Nucleus</location>
    </subcellularLocation>
</comment>
<evidence type="ECO:0000256" key="3">
    <source>
        <dbReference type="ARBA" id="ARBA00021704"/>
    </source>
</evidence>
<keyword evidence="8" id="KW-0489">Methyltransferase</keyword>
<dbReference type="Pfam" id="PF04189">
    <property type="entry name" value="Gcd10p"/>
    <property type="match status" value="1"/>
</dbReference>
<evidence type="ECO:0000256" key="4">
    <source>
        <dbReference type="ARBA" id="ARBA00022694"/>
    </source>
</evidence>
<keyword evidence="4" id="KW-0819">tRNA processing</keyword>
<dbReference type="AlphaFoldDB" id="B7P5Y5"/>
<dbReference type="EMBL" id="DS643033">
    <property type="protein sequence ID" value="EEC02007.1"/>
    <property type="molecule type" value="Genomic_DNA"/>
</dbReference>
<dbReference type="PANTHER" id="PTHR12945:SF0">
    <property type="entry name" value="TRNA (ADENINE(58)-N(1))-METHYLTRANSFERASE NON-CATALYTIC SUBUNIT TRM6"/>
    <property type="match status" value="1"/>
</dbReference>
<keyword evidence="5" id="KW-0539">Nucleus</keyword>
<organism>
    <name type="scientific">Ixodes scapularis</name>
    <name type="common">Black-legged tick</name>
    <name type="synonym">Deer tick</name>
    <dbReference type="NCBI Taxonomy" id="6945"/>
    <lineage>
        <taxon>Eukaryota</taxon>
        <taxon>Metazoa</taxon>
        <taxon>Ecdysozoa</taxon>
        <taxon>Arthropoda</taxon>
        <taxon>Chelicerata</taxon>
        <taxon>Arachnida</taxon>
        <taxon>Acari</taxon>
        <taxon>Parasitiformes</taxon>
        <taxon>Ixodida</taxon>
        <taxon>Ixodoidea</taxon>
        <taxon>Ixodidae</taxon>
        <taxon>Ixodinae</taxon>
        <taxon>Ixodes</taxon>
    </lineage>
</organism>
<keyword evidence="11" id="KW-1267">Proteomics identification</keyword>
<evidence type="ECO:0000256" key="1">
    <source>
        <dbReference type="ARBA" id="ARBA00004123"/>
    </source>
</evidence>
<dbReference type="EnsemblMetazoa" id="ISCW000887-RA">
    <property type="protein sequence ID" value="ISCW000887-PA"/>
    <property type="gene ID" value="ISCW000887"/>
</dbReference>
<evidence type="ECO:0000313" key="9">
    <source>
        <dbReference type="EnsemblMetazoa" id="ISCW000887-PA"/>
    </source>
</evidence>
<reference evidence="8 10" key="1">
    <citation type="submission" date="2008-03" db="EMBL/GenBank/DDBJ databases">
        <title>Annotation of Ixodes scapularis.</title>
        <authorList>
            <consortium name="Ixodes scapularis Genome Project Consortium"/>
            <person name="Caler E."/>
            <person name="Hannick L.I."/>
            <person name="Bidwell S."/>
            <person name="Joardar V."/>
            <person name="Thiagarajan M."/>
            <person name="Amedeo P."/>
            <person name="Galinsky K.J."/>
            <person name="Schobel S."/>
            <person name="Inman J."/>
            <person name="Hostetler J."/>
            <person name="Miller J."/>
            <person name="Hammond M."/>
            <person name="Megy K."/>
            <person name="Lawson D."/>
            <person name="Kodira C."/>
            <person name="Sutton G."/>
            <person name="Meyer J."/>
            <person name="Hill C.A."/>
            <person name="Birren B."/>
            <person name="Nene V."/>
            <person name="Collins F."/>
            <person name="Alarcon-Chaidez F."/>
            <person name="Wikel S."/>
            <person name="Strausberg R."/>
        </authorList>
    </citation>
    <scope>NUCLEOTIDE SEQUENCE [LARGE SCALE GENOMIC DNA]</scope>
    <source>
        <strain evidence="10">Wikel</strain>
        <strain evidence="8">Wikel colony</strain>
    </source>
</reference>
<feature type="region of interest" description="Disordered" evidence="7">
    <location>
        <begin position="218"/>
        <end position="263"/>
    </location>
</feature>
<dbReference type="GO" id="GO:0031515">
    <property type="term" value="C:tRNA (m1A) methyltransferase complex"/>
    <property type="evidence" value="ECO:0000318"/>
    <property type="project" value="GO_Central"/>
</dbReference>
<comment type="similarity">
    <text evidence="2">Belongs to the TRM6/GCD10 family.</text>
</comment>
<dbReference type="STRING" id="6945.B7P5Y5"/>
<dbReference type="PANTHER" id="PTHR12945">
    <property type="entry name" value="TRANSLATION INITIATION FACTOR EIF3-RELATED"/>
    <property type="match status" value="1"/>
</dbReference>
<sequence length="368" mass="40790">VLTSGQDNRNLLDDGKSQKLTREQIENFKADGTSGEEIVKTLLENSTTFKKKTEYSQQKYLKKKQQKYLQHLTLERPTARLLGEMYYSQNPLKVGNMRVDALAQLLTWCNVRSGGRYAVFDSWLGLLTAAVLERLGREGSVVQLYPGLGPDRWVSSIEPLLKKTLNPPKTDSYPYCPRPFPRSSYRQAVNALNLDENFVHSTVLELPFQRALDLLREPSTAEDGDGDSSMAAAADQAETTVAGSNDDTPSDGQPSGKEWKEQQKAADLLKTKALDGLLVASKQHPTPVVLTLLEFLAPSRPFAVFCTYQEPLVDLYGRLKSAGNAVFLKLSESWLRAHQVLPDRTHPSINMSGGGGYLLTGIKVDNST</sequence>
<dbReference type="Proteomes" id="UP000001555">
    <property type="component" value="Unassembled WGS sequence"/>
</dbReference>
<dbReference type="GO" id="GO:0005634">
    <property type="term" value="C:nucleus"/>
    <property type="evidence" value="ECO:0000318"/>
    <property type="project" value="GO_Central"/>
</dbReference>
<evidence type="ECO:0000256" key="6">
    <source>
        <dbReference type="ARBA" id="ARBA00032319"/>
    </source>
</evidence>
<evidence type="ECO:0007829" key="11">
    <source>
        <dbReference type="PeptideAtlas" id="B7P5Y5"/>
    </source>
</evidence>
<dbReference type="FunCoup" id="B7P5Y5">
    <property type="interactions" value="917"/>
</dbReference>
<dbReference type="GO" id="GO:0008168">
    <property type="term" value="F:methyltransferase activity"/>
    <property type="evidence" value="ECO:0007669"/>
    <property type="project" value="UniProtKB-KW"/>
</dbReference>
<gene>
    <name evidence="8" type="ORF">IscW_ISCW000887</name>
</gene>
<dbReference type="HOGENOM" id="CLU_010916_0_0_1"/>
<dbReference type="VEuPathDB" id="VectorBase:ISCP_015763"/>
<accession>B7P5Y5</accession>
<evidence type="ECO:0000313" key="10">
    <source>
        <dbReference type="Proteomes" id="UP000001555"/>
    </source>
</evidence>
<evidence type="ECO:0000313" key="8">
    <source>
        <dbReference type="EMBL" id="EEC02007.1"/>
    </source>
</evidence>
<feature type="compositionally biased region" description="Low complexity" evidence="7">
    <location>
        <begin position="227"/>
        <end position="238"/>
    </location>
</feature>
<evidence type="ECO:0000256" key="2">
    <source>
        <dbReference type="ARBA" id="ARBA00008320"/>
    </source>
</evidence>
<dbReference type="VEuPathDB" id="VectorBase:ISCW000887"/>